<feature type="transmembrane region" description="Helical" evidence="1">
    <location>
        <begin position="20"/>
        <end position="41"/>
    </location>
</feature>
<proteinExistence type="predicted"/>
<keyword evidence="1" id="KW-0812">Transmembrane</keyword>
<keyword evidence="1" id="KW-1133">Transmembrane helix</keyword>
<dbReference type="BioCyc" id="CCAL311458:G131R-723-MONOMER"/>
<protein>
    <recommendedName>
        <fullName evidence="4">DUF4367 domain-containing protein</fullName>
    </recommendedName>
</protein>
<dbReference type="KEGG" id="csu:CSUB_C0709"/>
<evidence type="ECO:0000313" key="2">
    <source>
        <dbReference type="EMBL" id="BAJ50568.1"/>
    </source>
</evidence>
<sequence length="216" mass="24477">MTVIIIVSSRPMVVDKMRRYAIPIVLAAFLLISTTLSQFFLSTDNGMDKARFEPPLYEAFMSQAKEVSLDEFIQTMKSHGYEVVLPARLPKNLILSTIYYKCCPLVAMVVYSARGEKDYRYSELAIEISPNPFPLSEEYLQQLNNTAVDEYVIKVGNGYARIIPKAPFGDEERNRIFGPQPMAIYWDGGLEYLIGVLPPLSLEDLEYVVRGLEKAS</sequence>
<name>E6P9F7_CALS0</name>
<evidence type="ECO:0000256" key="1">
    <source>
        <dbReference type="SAM" id="Phobius"/>
    </source>
</evidence>
<dbReference type="STRING" id="311458.CSUB_C0709"/>
<dbReference type="Proteomes" id="UP000008120">
    <property type="component" value="Chromosome"/>
</dbReference>
<gene>
    <name evidence="2" type="ORF">CSUB_C0709</name>
</gene>
<dbReference type="EMBL" id="BA000048">
    <property type="protein sequence ID" value="BAJ50568.1"/>
    <property type="molecule type" value="Genomic_DNA"/>
</dbReference>
<evidence type="ECO:0008006" key="4">
    <source>
        <dbReference type="Google" id="ProtNLM"/>
    </source>
</evidence>
<keyword evidence="1" id="KW-0472">Membrane</keyword>
<dbReference type="AlphaFoldDB" id="E6P9F7"/>
<accession>E6P9F7</accession>
<organism evidence="2 3">
    <name type="scientific">Caldiarchaeum subterraneum</name>
    <dbReference type="NCBI Taxonomy" id="311458"/>
    <lineage>
        <taxon>Archaea</taxon>
        <taxon>Nitrososphaerota</taxon>
        <taxon>Candidatus Caldarchaeales</taxon>
        <taxon>Candidatus Caldarchaeaceae</taxon>
        <taxon>Candidatus Caldarchaeum</taxon>
    </lineage>
</organism>
<reference evidence="2 3" key="2">
    <citation type="journal article" date="2011" name="Nucleic Acids Res.">
        <title>Insights into the evolution of Archaea and eukaryotic protein modifier systems revealed by the genome of a novel archaeal group.</title>
        <authorList>
            <person name="Nunoura T."/>
            <person name="Takaki Y."/>
            <person name="Kakuta J."/>
            <person name="Nishi S."/>
            <person name="Sugahara J."/>
            <person name="Kazama H."/>
            <person name="Chee G."/>
            <person name="Hattori M."/>
            <person name="Kanai A."/>
            <person name="Atomi H."/>
            <person name="Takai K."/>
            <person name="Takami H."/>
        </authorList>
    </citation>
    <scope>NUCLEOTIDE SEQUENCE [LARGE SCALE GENOMIC DNA]</scope>
</reference>
<evidence type="ECO:0000313" key="3">
    <source>
        <dbReference type="Proteomes" id="UP000008120"/>
    </source>
</evidence>
<reference evidence="2 3" key="1">
    <citation type="journal article" date="2005" name="Environ. Microbiol.">
        <title>Genetic and functional properties of uncultivated thermophilic crenarchaeotes from a subsurface gold mine as revealed by analysis of genome fragments.</title>
        <authorList>
            <person name="Nunoura T."/>
            <person name="Hirayama H."/>
            <person name="Takami H."/>
            <person name="Oida H."/>
            <person name="Nishi S."/>
            <person name="Shimamura S."/>
            <person name="Suzuki Y."/>
            <person name="Inagaki F."/>
            <person name="Takai K."/>
            <person name="Nealson K.H."/>
            <person name="Horikoshi K."/>
        </authorList>
    </citation>
    <scope>NUCLEOTIDE SEQUENCE [LARGE SCALE GENOMIC DNA]</scope>
</reference>